<evidence type="ECO:0000256" key="2">
    <source>
        <dbReference type="ARBA" id="ARBA00022475"/>
    </source>
</evidence>
<evidence type="ECO:0000256" key="3">
    <source>
        <dbReference type="ARBA" id="ARBA00022692"/>
    </source>
</evidence>
<keyword evidence="2 6" id="KW-1003">Cell membrane</keyword>
<dbReference type="PANTHER" id="PTHR46795:SF2">
    <property type="entry name" value="ABC TRANSPORTER, PERMEASE PROTEIN"/>
    <property type="match status" value="1"/>
</dbReference>
<name>A0A9W5PXK6_BACCE</name>
<accession>A0A9W5PXK6</accession>
<keyword evidence="3 6" id="KW-0812">Transmembrane</keyword>
<dbReference type="EMBL" id="AHFL01000095">
    <property type="protein sequence ID" value="EOO57511.1"/>
    <property type="molecule type" value="Genomic_DNA"/>
</dbReference>
<reference evidence="8 9" key="1">
    <citation type="submission" date="2012-12" db="EMBL/GenBank/DDBJ databases">
        <title>The Genome Sequence of Bacillus cereus VD196.</title>
        <authorList>
            <consortium name="The Broad Institute Genome Sequencing Platform"/>
            <consortium name="The Broad Institute Genome Sequencing Center for Infectious Disease"/>
            <person name="Feldgarden M."/>
            <person name="Van der Auwera G.A."/>
            <person name="Mahillon J."/>
            <person name="Duprez V."/>
            <person name="Timmery S."/>
            <person name="Mattelet C."/>
            <person name="Dierick K."/>
            <person name="Sun M."/>
            <person name="Yu Z."/>
            <person name="Zhu L."/>
            <person name="Hu X."/>
            <person name="Shank E.B."/>
            <person name="Swiecicka I."/>
            <person name="Hansen B.M."/>
            <person name="Andrup L."/>
            <person name="Walker B."/>
            <person name="Young S.K."/>
            <person name="Zeng Q."/>
            <person name="Gargeya S."/>
            <person name="Fitzgerald M."/>
            <person name="Haas B."/>
            <person name="Abouelleil A."/>
            <person name="Alvarado L."/>
            <person name="Arachchi H.M."/>
            <person name="Berlin A.M."/>
            <person name="Chapman S.B."/>
            <person name="Dewar J."/>
            <person name="Goldberg J."/>
            <person name="Griggs A."/>
            <person name="Gujja S."/>
            <person name="Hansen M."/>
            <person name="Howarth C."/>
            <person name="Imamovic A."/>
            <person name="Larimer J."/>
            <person name="McCowan C."/>
            <person name="Murphy C."/>
            <person name="Neiman D."/>
            <person name="Pearson M."/>
            <person name="Priest M."/>
            <person name="Roberts A."/>
            <person name="Saif S."/>
            <person name="Shea T."/>
            <person name="Sisk P."/>
            <person name="Sykes S."/>
            <person name="Wortman J."/>
            <person name="Nusbaum C."/>
            <person name="Birren B."/>
        </authorList>
    </citation>
    <scope>NUCLEOTIDE SEQUENCE [LARGE SCALE GENOMIC DNA]</scope>
    <source>
        <strain evidence="8 9">VD196</strain>
    </source>
</reference>
<feature type="transmembrane region" description="Helical" evidence="6">
    <location>
        <begin position="548"/>
        <end position="571"/>
    </location>
</feature>
<feature type="transmembrane region" description="Helical" evidence="6">
    <location>
        <begin position="203"/>
        <end position="224"/>
    </location>
</feature>
<dbReference type="PIRSF" id="PIRSF018968">
    <property type="entry name" value="ABC_permease_BceB"/>
    <property type="match status" value="1"/>
</dbReference>
<feature type="transmembrane region" description="Helical" evidence="6">
    <location>
        <begin position="641"/>
        <end position="663"/>
    </location>
</feature>
<evidence type="ECO:0000313" key="9">
    <source>
        <dbReference type="Proteomes" id="UP000014023"/>
    </source>
</evidence>
<feature type="transmembrane region" description="Helical" evidence="6">
    <location>
        <begin position="162"/>
        <end position="182"/>
    </location>
</feature>
<keyword evidence="5 6" id="KW-0472">Membrane</keyword>
<comment type="caution">
    <text evidence="8">The sequence shown here is derived from an EMBL/GenBank/DDBJ whole genome shotgun (WGS) entry which is preliminary data.</text>
</comment>
<dbReference type="Pfam" id="PF02687">
    <property type="entry name" value="FtsX"/>
    <property type="match status" value="1"/>
</dbReference>
<sequence>MTFRQFAIYNVLRNRRIYIGYFLSCVCAVLISFIHCTLAYHPYFSLEIFAELGVNATSNTDIKAFFQLAQIFIMVFSFLFILYSLNTFYNHRKQEFTILMVCGMSWFQMKRLILIENLLIGFLANLVGIGIGLIFMKIILLISESLFLLHGKMEFYFPIEAIKETSITFTVLFILVSLFAIRKSQFLGLVNSGEVPKTESKRSMWLSLFSIILISLSYIAAFYLKFTIQNGTGFLFTAGLFITGIIGTYLLFTQLIFYVIVIIKKHEKLFLRKTNLLTISELSYRMKDNARAICLMSILMAIACTTIGVVSAFSSTTKIYQVPYAFSYTSYKGNVNEAAHISQIKKYLNDEDFSYTMISPIRIQKHIGKSYYSYSIVSTERMQNDVEIIKLSDYNKCSKELGYPTAILKSEEDSIIIPSKKIEQLDSKDVLQKKFKKIELKSDSVHLNLVGKTLLFDHALSPLDGSVAVVSDSVYYKIKDSRTLKTDITPYAEYKFYIRNWLETGEVSKKLMEIMTPVDTRYLDKKPENLYTIDSKIYIKLTATRGSAVQVIISVLVGGGFFTFTMGFLYFRLFANIERENKQYQVLLNLGLTKPELKKIITQQIGILFMIPLIIAIIHSSVALLSLQYLLFSYYYVHLPLLKTCIILFGCVFCIQIFCWMIIRRSYLHRIFQHMYE</sequence>
<evidence type="ECO:0000313" key="8">
    <source>
        <dbReference type="EMBL" id="EOO57511.1"/>
    </source>
</evidence>
<feature type="domain" description="ABC3 transporter permease C-terminal" evidence="7">
    <location>
        <begin position="71"/>
        <end position="183"/>
    </location>
</feature>
<dbReference type="InterPro" id="IPR003838">
    <property type="entry name" value="ABC3_permease_C"/>
</dbReference>
<feature type="transmembrane region" description="Helical" evidence="6">
    <location>
        <begin position="292"/>
        <end position="313"/>
    </location>
</feature>
<evidence type="ECO:0000256" key="1">
    <source>
        <dbReference type="ARBA" id="ARBA00004651"/>
    </source>
</evidence>
<evidence type="ECO:0000259" key="7">
    <source>
        <dbReference type="Pfam" id="PF02687"/>
    </source>
</evidence>
<keyword evidence="4 6" id="KW-1133">Transmembrane helix</keyword>
<keyword evidence="6" id="KW-0813">Transport</keyword>
<feature type="transmembrane region" description="Helical" evidence="6">
    <location>
        <begin position="607"/>
        <end position="635"/>
    </location>
</feature>
<dbReference type="PANTHER" id="PTHR46795">
    <property type="entry name" value="ABC TRANSPORTER PERMEASE-RELATED-RELATED"/>
    <property type="match status" value="1"/>
</dbReference>
<feature type="transmembrane region" description="Helical" evidence="6">
    <location>
        <begin position="118"/>
        <end position="142"/>
    </location>
</feature>
<comment type="similarity">
    <text evidence="6">Belongs to the ABC-4 integral membrane protein family.</text>
</comment>
<proteinExistence type="inferred from homology"/>
<evidence type="ECO:0000256" key="6">
    <source>
        <dbReference type="PIRNR" id="PIRNR018968"/>
    </source>
</evidence>
<dbReference type="InterPro" id="IPR052536">
    <property type="entry name" value="ABC-4_Integral_Memb_Prot"/>
</dbReference>
<feature type="transmembrane region" description="Helical" evidence="6">
    <location>
        <begin position="64"/>
        <end position="85"/>
    </location>
</feature>
<gene>
    <name evidence="8" type="ORF">IKE_06325</name>
</gene>
<dbReference type="InterPro" id="IPR027022">
    <property type="entry name" value="ABC_permease_BceB-typ"/>
</dbReference>
<feature type="transmembrane region" description="Helical" evidence="6">
    <location>
        <begin position="236"/>
        <end position="263"/>
    </location>
</feature>
<dbReference type="AlphaFoldDB" id="A0A9W5PXK6"/>
<comment type="subcellular location">
    <subcellularLocation>
        <location evidence="1 6">Cell membrane</location>
        <topology evidence="1 6">Multi-pass membrane protein</topology>
    </subcellularLocation>
</comment>
<dbReference type="Proteomes" id="UP000014023">
    <property type="component" value="Unassembled WGS sequence"/>
</dbReference>
<feature type="transmembrane region" description="Helical" evidence="6">
    <location>
        <begin position="21"/>
        <end position="44"/>
    </location>
</feature>
<evidence type="ECO:0000256" key="5">
    <source>
        <dbReference type="ARBA" id="ARBA00023136"/>
    </source>
</evidence>
<dbReference type="GO" id="GO:0055085">
    <property type="term" value="P:transmembrane transport"/>
    <property type="evidence" value="ECO:0007669"/>
    <property type="project" value="UniProtKB-UniRule"/>
</dbReference>
<evidence type="ECO:0000256" key="4">
    <source>
        <dbReference type="ARBA" id="ARBA00022989"/>
    </source>
</evidence>
<organism evidence="8 9">
    <name type="scientific">Bacillus cereus VD196</name>
    <dbReference type="NCBI Taxonomy" id="1053243"/>
    <lineage>
        <taxon>Bacteria</taxon>
        <taxon>Bacillati</taxon>
        <taxon>Bacillota</taxon>
        <taxon>Bacilli</taxon>
        <taxon>Bacillales</taxon>
        <taxon>Bacillaceae</taxon>
        <taxon>Bacillus</taxon>
        <taxon>Bacillus cereus group</taxon>
    </lineage>
</organism>
<dbReference type="GO" id="GO:0005886">
    <property type="term" value="C:plasma membrane"/>
    <property type="evidence" value="ECO:0007669"/>
    <property type="project" value="UniProtKB-SubCell"/>
</dbReference>
<protein>
    <recommendedName>
        <fullName evidence="7">ABC3 transporter permease C-terminal domain-containing protein</fullName>
    </recommendedName>
</protein>
<dbReference type="RefSeq" id="WP_016125235.1">
    <property type="nucleotide sequence ID" value="NZ_KB976255.1"/>
</dbReference>